<evidence type="ECO:0000313" key="3">
    <source>
        <dbReference type="Proteomes" id="UP001201701"/>
    </source>
</evidence>
<keyword evidence="1" id="KW-0732">Signal</keyword>
<gene>
    <name evidence="2" type="ORF">L4923_06155</name>
</gene>
<feature type="signal peptide" evidence="1">
    <location>
        <begin position="1"/>
        <end position="18"/>
    </location>
</feature>
<dbReference type="EMBL" id="JAKREW010000003">
    <property type="protein sequence ID" value="MCG7504601.1"/>
    <property type="molecule type" value="Genomic_DNA"/>
</dbReference>
<dbReference type="SUPFAM" id="SSF74653">
    <property type="entry name" value="TolA/TonB C-terminal domain"/>
    <property type="match status" value="1"/>
</dbReference>
<accession>A0ABS9QB06</accession>
<reference evidence="2 3" key="1">
    <citation type="submission" date="2022-02" db="EMBL/GenBank/DDBJ databases">
        <title>Draft genome sequence of Mezorhizobium retamae strain IRAMC:0171 isolated from Retama raetam nodules.</title>
        <authorList>
            <person name="Bengaied R."/>
            <person name="Sbissi I."/>
            <person name="Huber K."/>
            <person name="Ghodbane F."/>
            <person name="Nouioui I."/>
            <person name="Tarhouni M."/>
            <person name="Gtari M."/>
        </authorList>
    </citation>
    <scope>NUCLEOTIDE SEQUENCE [LARGE SCALE GENOMIC DNA]</scope>
    <source>
        <strain evidence="2 3">IRAMC:0171</strain>
    </source>
</reference>
<comment type="caution">
    <text evidence="2">The sequence shown here is derived from an EMBL/GenBank/DDBJ whole genome shotgun (WGS) entry which is preliminary data.</text>
</comment>
<name>A0ABS9QB06_9HYPH</name>
<dbReference type="Proteomes" id="UP001201701">
    <property type="component" value="Unassembled WGS sequence"/>
</dbReference>
<proteinExistence type="predicted"/>
<feature type="chain" id="PRO_5047055545" description="Cell envelope integrity protein TolA" evidence="1">
    <location>
        <begin position="19"/>
        <end position="123"/>
    </location>
</feature>
<dbReference type="InterPro" id="IPR014587">
    <property type="entry name" value="UCP034077"/>
</dbReference>
<dbReference type="PIRSF" id="PIRSF034077">
    <property type="entry name" value="UCP034077"/>
    <property type="match status" value="1"/>
</dbReference>
<evidence type="ECO:0008006" key="4">
    <source>
        <dbReference type="Google" id="ProtNLM"/>
    </source>
</evidence>
<dbReference type="RefSeq" id="WP_239362817.1">
    <property type="nucleotide sequence ID" value="NZ_JAKREW010000003.1"/>
</dbReference>
<evidence type="ECO:0000313" key="2">
    <source>
        <dbReference type="EMBL" id="MCG7504601.1"/>
    </source>
</evidence>
<dbReference type="Gene3D" id="3.30.1150.10">
    <property type="match status" value="1"/>
</dbReference>
<evidence type="ECO:0000256" key="1">
    <source>
        <dbReference type="SAM" id="SignalP"/>
    </source>
</evidence>
<keyword evidence="3" id="KW-1185">Reference proteome</keyword>
<organism evidence="2 3">
    <name type="scientific">Mesorhizobium retamae</name>
    <dbReference type="NCBI Taxonomy" id="2912854"/>
    <lineage>
        <taxon>Bacteria</taxon>
        <taxon>Pseudomonadati</taxon>
        <taxon>Pseudomonadota</taxon>
        <taxon>Alphaproteobacteria</taxon>
        <taxon>Hyphomicrobiales</taxon>
        <taxon>Phyllobacteriaceae</taxon>
        <taxon>Mesorhizobium</taxon>
    </lineage>
</organism>
<protein>
    <recommendedName>
        <fullName evidence="4">Cell envelope integrity protein TolA</fullName>
    </recommendedName>
</protein>
<sequence>MKTALAILVAAVAFGQSADGLSAAPLNTMNEVGTALQNCWSPPSDAAKGAVTLQFSFKRDGSLIGPPKATSIRVEGDADKRQQLVQAAIDAIQKCLPLTFAPKLADGMAGTVFTLQLASPKQQ</sequence>